<dbReference type="AlphaFoldDB" id="A0A8D8C2K9"/>
<dbReference type="EMBL" id="HBUE01103740">
    <property type="protein sequence ID" value="CAG6486353.1"/>
    <property type="molecule type" value="Transcribed_RNA"/>
</dbReference>
<protein>
    <submittedName>
        <fullName evidence="1">(northern house mosquito) hypothetical protein</fullName>
    </submittedName>
</protein>
<accession>A0A8D8C2K9</accession>
<proteinExistence type="predicted"/>
<evidence type="ECO:0000313" key="1">
    <source>
        <dbReference type="EMBL" id="CAG6486353.1"/>
    </source>
</evidence>
<reference evidence="1" key="1">
    <citation type="submission" date="2021-05" db="EMBL/GenBank/DDBJ databases">
        <authorList>
            <person name="Alioto T."/>
            <person name="Alioto T."/>
            <person name="Gomez Garrido J."/>
        </authorList>
    </citation>
    <scope>NUCLEOTIDE SEQUENCE</scope>
</reference>
<name>A0A8D8C2K9_CULPI</name>
<sequence>MMLDDLYNKKVFWNQFQNSRVDVWVYNVHLQMIGGANNRVTLTQQTEEIPIESESERDMGGGAKLYSQHFCWWEEGLKFAGVVYSCCSQILKGFVEGIVVGKVVLVRGNIFVGYYCY</sequence>
<organism evidence="1">
    <name type="scientific">Culex pipiens</name>
    <name type="common">House mosquito</name>
    <dbReference type="NCBI Taxonomy" id="7175"/>
    <lineage>
        <taxon>Eukaryota</taxon>
        <taxon>Metazoa</taxon>
        <taxon>Ecdysozoa</taxon>
        <taxon>Arthropoda</taxon>
        <taxon>Hexapoda</taxon>
        <taxon>Insecta</taxon>
        <taxon>Pterygota</taxon>
        <taxon>Neoptera</taxon>
        <taxon>Endopterygota</taxon>
        <taxon>Diptera</taxon>
        <taxon>Nematocera</taxon>
        <taxon>Culicoidea</taxon>
        <taxon>Culicidae</taxon>
        <taxon>Culicinae</taxon>
        <taxon>Culicini</taxon>
        <taxon>Culex</taxon>
        <taxon>Culex</taxon>
    </lineage>
</organism>